<dbReference type="PANTHER" id="PTHR43179:SF12">
    <property type="entry name" value="GALACTOFURANOSYLTRANSFERASE GLFT2"/>
    <property type="match status" value="1"/>
</dbReference>
<evidence type="ECO:0000313" key="6">
    <source>
        <dbReference type="EMBL" id="OKH11922.1"/>
    </source>
</evidence>
<dbReference type="GO" id="GO:0016757">
    <property type="term" value="F:glycosyltransferase activity"/>
    <property type="evidence" value="ECO:0007669"/>
    <property type="project" value="UniProtKB-KW"/>
</dbReference>
<accession>A0A1U7GV15</accession>
<name>A0A1U7GV15_9CYAN</name>
<evidence type="ECO:0000256" key="3">
    <source>
        <dbReference type="ARBA" id="ARBA00022676"/>
    </source>
</evidence>
<dbReference type="PANTHER" id="PTHR43179">
    <property type="entry name" value="RHAMNOSYLTRANSFERASE WBBL"/>
    <property type="match status" value="1"/>
</dbReference>
<protein>
    <submittedName>
        <fullName evidence="6">Glycosyl transferase family A</fullName>
    </submittedName>
</protein>
<dbReference type="Gene3D" id="3.90.550.10">
    <property type="entry name" value="Spore Coat Polysaccharide Biosynthesis Protein SpsA, Chain A"/>
    <property type="match status" value="1"/>
</dbReference>
<evidence type="ECO:0000256" key="1">
    <source>
        <dbReference type="ARBA" id="ARBA00004776"/>
    </source>
</evidence>
<keyword evidence="7" id="KW-1185">Reference proteome</keyword>
<dbReference type="InterPro" id="IPR029044">
    <property type="entry name" value="Nucleotide-diphossugar_trans"/>
</dbReference>
<dbReference type="SUPFAM" id="SSF53448">
    <property type="entry name" value="Nucleotide-diphospho-sugar transferases"/>
    <property type="match status" value="1"/>
</dbReference>
<comment type="caution">
    <text evidence="6">The sequence shown here is derived from an EMBL/GenBank/DDBJ whole genome shotgun (WGS) entry which is preliminary data.</text>
</comment>
<evidence type="ECO:0000259" key="5">
    <source>
        <dbReference type="Pfam" id="PF00535"/>
    </source>
</evidence>
<evidence type="ECO:0000256" key="4">
    <source>
        <dbReference type="ARBA" id="ARBA00022679"/>
    </source>
</evidence>
<organism evidence="6 7">
    <name type="scientific">Fischerella major NIES-592</name>
    <dbReference type="NCBI Taxonomy" id="210994"/>
    <lineage>
        <taxon>Bacteria</taxon>
        <taxon>Bacillati</taxon>
        <taxon>Cyanobacteriota</taxon>
        <taxon>Cyanophyceae</taxon>
        <taxon>Nostocales</taxon>
        <taxon>Hapalosiphonaceae</taxon>
        <taxon>Fischerella</taxon>
    </lineage>
</organism>
<comment type="pathway">
    <text evidence="1">Cell wall biogenesis; cell wall polysaccharide biosynthesis.</text>
</comment>
<dbReference type="InterPro" id="IPR001173">
    <property type="entry name" value="Glyco_trans_2-like"/>
</dbReference>
<evidence type="ECO:0000313" key="7">
    <source>
        <dbReference type="Proteomes" id="UP000186391"/>
    </source>
</evidence>
<dbReference type="RefSeq" id="WP_073556669.1">
    <property type="nucleotide sequence ID" value="NZ_MRCA01000014.1"/>
</dbReference>
<dbReference type="AlphaFoldDB" id="A0A1U7GV15"/>
<sequence length="322" mass="36360">MMTISVMIPTYRRPQDLARCLKALEQQTRKPEQVVVVVRDTDTDSWSFLQDYHPQGFSLEAATVKVPGVVAAMNVGLDAARGDIIAITDDDAAPHPDWLARIEAHFLSDTCIGGVGGRDLVYVGNELIYKGESEVVGKLQWYGRVIGDHHKGIGAAREVDVLKGVNMAYRRSAIAHLHFDERMLGTGAQVHFELAFSLALRSQGWKLIYDPLIIVDHYPAQRFDEDQRNNFNHLAWKNAVHNETLALLEYLPPLRQVVFILWATLIGTRKAFGLLQLLRFLPKEKTLAWQKWLASMQGRIQAWQTWQSHHSLTSSAKTQQAS</sequence>
<comment type="similarity">
    <text evidence="2">Belongs to the glycosyltransferase 2 family.</text>
</comment>
<reference evidence="6 7" key="1">
    <citation type="submission" date="2016-11" db="EMBL/GenBank/DDBJ databases">
        <title>Draft Genome Sequences of Nine Cyanobacterial Strains from Diverse Habitats.</title>
        <authorList>
            <person name="Zhu T."/>
            <person name="Hou S."/>
            <person name="Lu X."/>
            <person name="Hess W.R."/>
        </authorList>
    </citation>
    <scope>NUCLEOTIDE SEQUENCE [LARGE SCALE GENOMIC DNA]</scope>
    <source>
        <strain evidence="6 7">NIES-592</strain>
    </source>
</reference>
<dbReference type="Pfam" id="PF00535">
    <property type="entry name" value="Glycos_transf_2"/>
    <property type="match status" value="1"/>
</dbReference>
<gene>
    <name evidence="6" type="ORF">NIES592_19715</name>
</gene>
<keyword evidence="4 6" id="KW-0808">Transferase</keyword>
<feature type="domain" description="Glycosyltransferase 2-like" evidence="5">
    <location>
        <begin position="5"/>
        <end position="173"/>
    </location>
</feature>
<dbReference type="Proteomes" id="UP000186391">
    <property type="component" value="Unassembled WGS sequence"/>
</dbReference>
<proteinExistence type="inferred from homology"/>
<keyword evidence="3" id="KW-0328">Glycosyltransferase</keyword>
<dbReference type="EMBL" id="MRCA01000014">
    <property type="protein sequence ID" value="OKH11922.1"/>
    <property type="molecule type" value="Genomic_DNA"/>
</dbReference>
<dbReference type="OrthoDB" id="257969at2"/>
<evidence type="ECO:0000256" key="2">
    <source>
        <dbReference type="ARBA" id="ARBA00006739"/>
    </source>
</evidence>